<dbReference type="Pfam" id="PF00067">
    <property type="entry name" value="p450"/>
    <property type="match status" value="1"/>
</dbReference>
<evidence type="ECO:0000256" key="11">
    <source>
        <dbReference type="ARBA" id="ARBA00023136"/>
    </source>
</evidence>
<dbReference type="GO" id="GO:0009403">
    <property type="term" value="P:toxin biosynthetic process"/>
    <property type="evidence" value="ECO:0007669"/>
    <property type="project" value="UniProtKB-ARBA"/>
</dbReference>
<evidence type="ECO:0000256" key="13">
    <source>
        <dbReference type="RuleBase" id="RU000461"/>
    </source>
</evidence>
<dbReference type="AlphaFoldDB" id="A0A6A6RFK5"/>
<organism evidence="14 15">
    <name type="scientific">Lophium mytilinum</name>
    <dbReference type="NCBI Taxonomy" id="390894"/>
    <lineage>
        <taxon>Eukaryota</taxon>
        <taxon>Fungi</taxon>
        <taxon>Dikarya</taxon>
        <taxon>Ascomycota</taxon>
        <taxon>Pezizomycotina</taxon>
        <taxon>Dothideomycetes</taxon>
        <taxon>Pleosporomycetidae</taxon>
        <taxon>Mytilinidiales</taxon>
        <taxon>Mytilinidiaceae</taxon>
        <taxon>Lophium</taxon>
    </lineage>
</organism>
<dbReference type="FunFam" id="1.10.630.10:FF:000047">
    <property type="entry name" value="Cytochrome P450 monooxygenase"/>
    <property type="match status" value="1"/>
</dbReference>
<reference evidence="14" key="1">
    <citation type="journal article" date="2020" name="Stud. Mycol.">
        <title>101 Dothideomycetes genomes: a test case for predicting lifestyles and emergence of pathogens.</title>
        <authorList>
            <person name="Haridas S."/>
            <person name="Albert R."/>
            <person name="Binder M."/>
            <person name="Bloem J."/>
            <person name="Labutti K."/>
            <person name="Salamov A."/>
            <person name="Andreopoulos B."/>
            <person name="Baker S."/>
            <person name="Barry K."/>
            <person name="Bills G."/>
            <person name="Bluhm B."/>
            <person name="Cannon C."/>
            <person name="Castanera R."/>
            <person name="Culley D."/>
            <person name="Daum C."/>
            <person name="Ezra D."/>
            <person name="Gonzalez J."/>
            <person name="Henrissat B."/>
            <person name="Kuo A."/>
            <person name="Liang C."/>
            <person name="Lipzen A."/>
            <person name="Lutzoni F."/>
            <person name="Magnuson J."/>
            <person name="Mondo S."/>
            <person name="Nolan M."/>
            <person name="Ohm R."/>
            <person name="Pangilinan J."/>
            <person name="Park H.-J."/>
            <person name="Ramirez L."/>
            <person name="Alfaro M."/>
            <person name="Sun H."/>
            <person name="Tritt A."/>
            <person name="Yoshinaga Y."/>
            <person name="Zwiers L.-H."/>
            <person name="Turgeon B."/>
            <person name="Goodwin S."/>
            <person name="Spatafora J."/>
            <person name="Crous P."/>
            <person name="Grigoriev I."/>
        </authorList>
    </citation>
    <scope>NUCLEOTIDE SEQUENCE</scope>
    <source>
        <strain evidence="14">CBS 269.34</strain>
    </source>
</reference>
<evidence type="ECO:0000256" key="4">
    <source>
        <dbReference type="ARBA" id="ARBA00022617"/>
    </source>
</evidence>
<keyword evidence="5" id="KW-0812">Transmembrane</keyword>
<evidence type="ECO:0000313" key="15">
    <source>
        <dbReference type="Proteomes" id="UP000799750"/>
    </source>
</evidence>
<dbReference type="PANTHER" id="PTHR24305:SF210">
    <property type="entry name" value="CYTOCHROME P450 MONOOXYGENASE ASQL-RELATED"/>
    <property type="match status" value="1"/>
</dbReference>
<dbReference type="PRINTS" id="PR00385">
    <property type="entry name" value="P450"/>
</dbReference>
<evidence type="ECO:0000313" key="14">
    <source>
        <dbReference type="EMBL" id="KAF2502530.1"/>
    </source>
</evidence>
<dbReference type="CDD" id="cd11058">
    <property type="entry name" value="CYP60B-like"/>
    <property type="match status" value="1"/>
</dbReference>
<dbReference type="GO" id="GO:0016020">
    <property type="term" value="C:membrane"/>
    <property type="evidence" value="ECO:0007669"/>
    <property type="project" value="UniProtKB-SubCell"/>
</dbReference>
<dbReference type="Proteomes" id="UP000799750">
    <property type="component" value="Unassembled WGS sequence"/>
</dbReference>
<feature type="binding site" description="axial binding residue" evidence="12">
    <location>
        <position position="497"/>
    </location>
    <ligand>
        <name>heme</name>
        <dbReference type="ChEBI" id="CHEBI:30413"/>
    </ligand>
    <ligandPart>
        <name>Fe</name>
        <dbReference type="ChEBI" id="CHEBI:18248"/>
    </ligandPart>
</feature>
<evidence type="ECO:0000256" key="8">
    <source>
        <dbReference type="ARBA" id="ARBA00023002"/>
    </source>
</evidence>
<gene>
    <name evidence="14" type="ORF">BU16DRAFT_587762</name>
</gene>
<dbReference type="GO" id="GO:0005506">
    <property type="term" value="F:iron ion binding"/>
    <property type="evidence" value="ECO:0007669"/>
    <property type="project" value="InterPro"/>
</dbReference>
<evidence type="ECO:0000256" key="12">
    <source>
        <dbReference type="PIRSR" id="PIRSR602401-1"/>
    </source>
</evidence>
<dbReference type="SUPFAM" id="SSF48264">
    <property type="entry name" value="Cytochrome P450"/>
    <property type="match status" value="1"/>
</dbReference>
<comment type="subcellular location">
    <subcellularLocation>
        <location evidence="2">Membrane</location>
        <topology evidence="2">Single-pass membrane protein</topology>
    </subcellularLocation>
</comment>
<dbReference type="PROSITE" id="PS00086">
    <property type="entry name" value="CYTOCHROME_P450"/>
    <property type="match status" value="1"/>
</dbReference>
<evidence type="ECO:0000256" key="9">
    <source>
        <dbReference type="ARBA" id="ARBA00023004"/>
    </source>
</evidence>
<dbReference type="InterPro" id="IPR017972">
    <property type="entry name" value="Cyt_P450_CS"/>
</dbReference>
<protein>
    <submittedName>
        <fullName evidence="14">Benzoate 4-monooxygenase cytochrome P450</fullName>
    </submittedName>
</protein>
<accession>A0A6A6RFK5</accession>
<comment type="cofactor">
    <cofactor evidence="1 12">
        <name>heme</name>
        <dbReference type="ChEBI" id="CHEBI:30413"/>
    </cofactor>
</comment>
<evidence type="ECO:0000256" key="2">
    <source>
        <dbReference type="ARBA" id="ARBA00004167"/>
    </source>
</evidence>
<comment type="similarity">
    <text evidence="3 13">Belongs to the cytochrome P450 family.</text>
</comment>
<dbReference type="InterPro" id="IPR002401">
    <property type="entry name" value="Cyt_P450_E_grp-I"/>
</dbReference>
<dbReference type="InterPro" id="IPR050121">
    <property type="entry name" value="Cytochrome_P450_monoxygenase"/>
</dbReference>
<dbReference type="InterPro" id="IPR036396">
    <property type="entry name" value="Cyt_P450_sf"/>
</dbReference>
<dbReference type="GO" id="GO:0016705">
    <property type="term" value="F:oxidoreductase activity, acting on paired donors, with incorporation or reduction of molecular oxygen"/>
    <property type="evidence" value="ECO:0007669"/>
    <property type="project" value="InterPro"/>
</dbReference>
<dbReference type="Gene3D" id="1.10.630.10">
    <property type="entry name" value="Cytochrome P450"/>
    <property type="match status" value="1"/>
</dbReference>
<dbReference type="GO" id="GO:0020037">
    <property type="term" value="F:heme binding"/>
    <property type="evidence" value="ECO:0007669"/>
    <property type="project" value="InterPro"/>
</dbReference>
<evidence type="ECO:0000256" key="5">
    <source>
        <dbReference type="ARBA" id="ARBA00022692"/>
    </source>
</evidence>
<keyword evidence="8 13" id="KW-0560">Oxidoreductase</keyword>
<keyword evidence="9 12" id="KW-0408">Iron</keyword>
<keyword evidence="6 12" id="KW-0479">Metal-binding</keyword>
<proteinExistence type="inferred from homology"/>
<keyword evidence="11" id="KW-0472">Membrane</keyword>
<name>A0A6A6RFK5_9PEZI</name>
<keyword evidence="10 13" id="KW-0503">Monooxygenase</keyword>
<dbReference type="EMBL" id="MU004181">
    <property type="protein sequence ID" value="KAF2502530.1"/>
    <property type="molecule type" value="Genomic_DNA"/>
</dbReference>
<dbReference type="PRINTS" id="PR00463">
    <property type="entry name" value="EP450I"/>
</dbReference>
<keyword evidence="15" id="KW-1185">Reference proteome</keyword>
<sequence>MRPGPFEGSRLLENRATSSAQHCSLSYNHVPMSVSPVAMPAWLKNTALSGNPGVLVGGAFVLLFLLHRVYKVVYNLYLAPLRNFPGPKLWAVSRLPYAFSVTRGQHHLDILALHKRYGPVVRISPHELAFNSAQAFRDIYGFRPGHQSFKKDRTHYVYPPNGVDHLVSAVDDGVHARHRRLLANVFSERELRAQEPLIQGYVDLLISKLRLQIQEGKGGSVDIKSWLNYTTFDITGDLMFGESFGCLRDSKLHPWISLIFASMKALAFLGAVNQYPSLSAVLQKMIPASIIQKGVDHFNLSARKVDRRLEMGAERPDFMSAILKNGFREKQGQYAEDEKIMTRAEIHSNAFILIVAGSETSATLLSGAIYYLCKNPATMNKVLDEIRGAFTADKEIVFSKVTALSYLNAVIEESLRIYPPFVTSLARLSPVGGDTVDGHFIPENTTVACHHYASYHSPSNFVSPDDFIPERWLDADSRFAEDKKDTLQAFSLGPRNCIGKNLAYAEIRLILCKVLFNFDITLCPESGNWKDQEVYFLWDKPPLMVSLTERAVSV</sequence>
<keyword evidence="4 12" id="KW-0349">Heme</keyword>
<dbReference type="InterPro" id="IPR001128">
    <property type="entry name" value="Cyt_P450"/>
</dbReference>
<dbReference type="OrthoDB" id="1470350at2759"/>
<evidence type="ECO:0000256" key="10">
    <source>
        <dbReference type="ARBA" id="ARBA00023033"/>
    </source>
</evidence>
<keyword evidence="7" id="KW-1133">Transmembrane helix</keyword>
<evidence type="ECO:0000256" key="1">
    <source>
        <dbReference type="ARBA" id="ARBA00001971"/>
    </source>
</evidence>
<evidence type="ECO:0000256" key="6">
    <source>
        <dbReference type="ARBA" id="ARBA00022723"/>
    </source>
</evidence>
<dbReference type="PANTHER" id="PTHR24305">
    <property type="entry name" value="CYTOCHROME P450"/>
    <property type="match status" value="1"/>
</dbReference>
<dbReference type="GO" id="GO:0004497">
    <property type="term" value="F:monooxygenase activity"/>
    <property type="evidence" value="ECO:0007669"/>
    <property type="project" value="UniProtKB-KW"/>
</dbReference>
<evidence type="ECO:0000256" key="7">
    <source>
        <dbReference type="ARBA" id="ARBA00022989"/>
    </source>
</evidence>
<evidence type="ECO:0000256" key="3">
    <source>
        <dbReference type="ARBA" id="ARBA00010617"/>
    </source>
</evidence>